<dbReference type="InterPro" id="IPR043502">
    <property type="entry name" value="DNA/RNA_pol_sf"/>
</dbReference>
<dbReference type="Gene3D" id="3.30.70.270">
    <property type="match status" value="1"/>
</dbReference>
<dbReference type="GO" id="GO:0003964">
    <property type="term" value="F:RNA-directed DNA polymerase activity"/>
    <property type="evidence" value="ECO:0007669"/>
    <property type="project" value="UniProtKB-KW"/>
</dbReference>
<dbReference type="EMBL" id="BKCJ010004144">
    <property type="protein sequence ID" value="GEU59273.1"/>
    <property type="molecule type" value="Genomic_DNA"/>
</dbReference>
<feature type="domain" description="Reverse transcriptase" evidence="1">
    <location>
        <begin position="1"/>
        <end position="61"/>
    </location>
</feature>
<keyword evidence="2" id="KW-0808">Transferase</keyword>
<dbReference type="Pfam" id="PF00078">
    <property type="entry name" value="RVT_1"/>
    <property type="match status" value="1"/>
</dbReference>
<dbReference type="PANTHER" id="PTHR24559:SF427">
    <property type="entry name" value="RNA-DIRECTED DNA POLYMERASE"/>
    <property type="match status" value="1"/>
</dbReference>
<proteinExistence type="predicted"/>
<dbReference type="AlphaFoldDB" id="A0A6L2LBY9"/>
<dbReference type="InterPro" id="IPR053134">
    <property type="entry name" value="RNA-dir_DNA_polymerase"/>
</dbReference>
<gene>
    <name evidence="2" type="ORF">Tci_031251</name>
</gene>
<evidence type="ECO:0000313" key="2">
    <source>
        <dbReference type="EMBL" id="GEU59273.1"/>
    </source>
</evidence>
<organism evidence="2">
    <name type="scientific">Tanacetum cinerariifolium</name>
    <name type="common">Dalmatian daisy</name>
    <name type="synonym">Chrysanthemum cinerariifolium</name>
    <dbReference type="NCBI Taxonomy" id="118510"/>
    <lineage>
        <taxon>Eukaryota</taxon>
        <taxon>Viridiplantae</taxon>
        <taxon>Streptophyta</taxon>
        <taxon>Embryophyta</taxon>
        <taxon>Tracheophyta</taxon>
        <taxon>Spermatophyta</taxon>
        <taxon>Magnoliopsida</taxon>
        <taxon>eudicotyledons</taxon>
        <taxon>Gunneridae</taxon>
        <taxon>Pentapetalae</taxon>
        <taxon>asterids</taxon>
        <taxon>campanulids</taxon>
        <taxon>Asterales</taxon>
        <taxon>Asteraceae</taxon>
        <taxon>Asteroideae</taxon>
        <taxon>Anthemideae</taxon>
        <taxon>Anthemidinae</taxon>
        <taxon>Tanacetum</taxon>
    </lineage>
</organism>
<sequence length="146" mass="16951">MPFGLTSAPEVFIDLMNRLCKPYLDKFMIVFFDDIFNYSSRNKEYEEHLRLILKFLKKKNCMPNSVSVNSSSRKYNFSSALLIVKAYAKIQPRLSQSRIRIGALVMTINLSLPSQTHKAQVEILKKDNVKDENLHGTDKDFETRLD</sequence>
<dbReference type="InterPro" id="IPR043128">
    <property type="entry name" value="Rev_trsase/Diguanyl_cyclase"/>
</dbReference>
<name>A0A6L2LBY9_TANCI</name>
<keyword evidence="2" id="KW-0548">Nucleotidyltransferase</keyword>
<accession>A0A6L2LBY9</accession>
<dbReference type="InterPro" id="IPR000477">
    <property type="entry name" value="RT_dom"/>
</dbReference>
<evidence type="ECO:0000259" key="1">
    <source>
        <dbReference type="Pfam" id="PF00078"/>
    </source>
</evidence>
<keyword evidence="2" id="KW-0695">RNA-directed DNA polymerase</keyword>
<reference evidence="2" key="1">
    <citation type="journal article" date="2019" name="Sci. Rep.">
        <title>Draft genome of Tanacetum cinerariifolium, the natural source of mosquito coil.</title>
        <authorList>
            <person name="Yamashiro T."/>
            <person name="Shiraishi A."/>
            <person name="Satake H."/>
            <person name="Nakayama K."/>
        </authorList>
    </citation>
    <scope>NUCLEOTIDE SEQUENCE</scope>
</reference>
<dbReference type="PANTHER" id="PTHR24559">
    <property type="entry name" value="TRANSPOSON TY3-I GAG-POL POLYPROTEIN"/>
    <property type="match status" value="1"/>
</dbReference>
<comment type="caution">
    <text evidence="2">The sequence shown here is derived from an EMBL/GenBank/DDBJ whole genome shotgun (WGS) entry which is preliminary data.</text>
</comment>
<protein>
    <submittedName>
        <fullName evidence="2">Putative reverse transcriptase domain-containing protein</fullName>
    </submittedName>
</protein>
<dbReference type="SUPFAM" id="SSF56672">
    <property type="entry name" value="DNA/RNA polymerases"/>
    <property type="match status" value="1"/>
</dbReference>